<dbReference type="AlphaFoldDB" id="A0A2K1KMI9"/>
<dbReference type="EMBL" id="ABEU02000004">
    <property type="protein sequence ID" value="PNR54995.1"/>
    <property type="molecule type" value="Genomic_DNA"/>
</dbReference>
<dbReference type="Gramene" id="Pp3c4_7240V3.1">
    <property type="protein sequence ID" value="Pp3c4_7240V3.1"/>
    <property type="gene ID" value="Pp3c4_7240"/>
</dbReference>
<evidence type="ECO:0000313" key="3">
    <source>
        <dbReference type="Proteomes" id="UP000006727"/>
    </source>
</evidence>
<dbReference type="OrthoDB" id="1935166at2759"/>
<evidence type="ECO:0000313" key="1">
    <source>
        <dbReference type="EMBL" id="PNR54995.1"/>
    </source>
</evidence>
<organism evidence="1">
    <name type="scientific">Physcomitrium patens</name>
    <name type="common">Spreading-leaved earth moss</name>
    <name type="synonym">Physcomitrella patens</name>
    <dbReference type="NCBI Taxonomy" id="3218"/>
    <lineage>
        <taxon>Eukaryota</taxon>
        <taxon>Viridiplantae</taxon>
        <taxon>Streptophyta</taxon>
        <taxon>Embryophyta</taxon>
        <taxon>Bryophyta</taxon>
        <taxon>Bryophytina</taxon>
        <taxon>Bryopsida</taxon>
        <taxon>Funariidae</taxon>
        <taxon>Funariales</taxon>
        <taxon>Funariaceae</taxon>
        <taxon>Physcomitrium</taxon>
    </lineage>
</organism>
<dbReference type="GeneID" id="112280953"/>
<name>A0A2K1KMI9_PHYPA</name>
<evidence type="ECO:0000313" key="2">
    <source>
        <dbReference type="EnsemblPlants" id="Pp3c4_7240V3.1"/>
    </source>
</evidence>
<keyword evidence="3" id="KW-1185">Reference proteome</keyword>
<reference evidence="1 3" key="2">
    <citation type="journal article" date="2018" name="Plant J.">
        <title>The Physcomitrella patens chromosome-scale assembly reveals moss genome structure and evolution.</title>
        <authorList>
            <person name="Lang D."/>
            <person name="Ullrich K.K."/>
            <person name="Murat F."/>
            <person name="Fuchs J."/>
            <person name="Jenkins J."/>
            <person name="Haas F.B."/>
            <person name="Piednoel M."/>
            <person name="Gundlach H."/>
            <person name="Van Bel M."/>
            <person name="Meyberg R."/>
            <person name="Vives C."/>
            <person name="Morata J."/>
            <person name="Symeonidi A."/>
            <person name="Hiss M."/>
            <person name="Muchero W."/>
            <person name="Kamisugi Y."/>
            <person name="Saleh O."/>
            <person name="Blanc G."/>
            <person name="Decker E.L."/>
            <person name="van Gessel N."/>
            <person name="Grimwood J."/>
            <person name="Hayes R.D."/>
            <person name="Graham S.W."/>
            <person name="Gunter L.E."/>
            <person name="McDaniel S.F."/>
            <person name="Hoernstein S.N.W."/>
            <person name="Larsson A."/>
            <person name="Li F.W."/>
            <person name="Perroud P.F."/>
            <person name="Phillips J."/>
            <person name="Ranjan P."/>
            <person name="Rokshar D.S."/>
            <person name="Rothfels C.J."/>
            <person name="Schneider L."/>
            <person name="Shu S."/>
            <person name="Stevenson D.W."/>
            <person name="Thummler F."/>
            <person name="Tillich M."/>
            <person name="Villarreal Aguilar J.C."/>
            <person name="Widiez T."/>
            <person name="Wong G.K."/>
            <person name="Wymore A."/>
            <person name="Zhang Y."/>
            <person name="Zimmer A.D."/>
            <person name="Quatrano R.S."/>
            <person name="Mayer K.F.X."/>
            <person name="Goodstein D."/>
            <person name="Casacuberta J.M."/>
            <person name="Vandepoele K."/>
            <person name="Reski R."/>
            <person name="Cuming A.C."/>
            <person name="Tuskan G.A."/>
            <person name="Maumus F."/>
            <person name="Salse J."/>
            <person name="Schmutz J."/>
            <person name="Rensing S.A."/>
        </authorList>
    </citation>
    <scope>NUCLEOTIDE SEQUENCE [LARGE SCALE GENOMIC DNA]</scope>
    <source>
        <strain evidence="2 3">cv. Gransden 2004</strain>
    </source>
</reference>
<dbReference type="EnsemblPlants" id="Pp3c4_7240V3.1">
    <property type="protein sequence ID" value="Pp3c4_7240V3.1"/>
    <property type="gene ID" value="Pp3c4_7240"/>
</dbReference>
<reference evidence="2" key="3">
    <citation type="submission" date="2020-12" db="UniProtKB">
        <authorList>
            <consortium name="EnsemblPlants"/>
        </authorList>
    </citation>
    <scope>IDENTIFICATION</scope>
</reference>
<accession>A0A2K1KMI9</accession>
<dbReference type="Proteomes" id="UP000006727">
    <property type="component" value="Chromosome 4"/>
</dbReference>
<protein>
    <submittedName>
        <fullName evidence="1 2">Uncharacterized protein</fullName>
    </submittedName>
</protein>
<dbReference type="PaxDb" id="3218-PP1S143_71V6.1"/>
<reference evidence="1 3" key="1">
    <citation type="journal article" date="2008" name="Science">
        <title>The Physcomitrella genome reveals evolutionary insights into the conquest of land by plants.</title>
        <authorList>
            <person name="Rensing S."/>
            <person name="Lang D."/>
            <person name="Zimmer A."/>
            <person name="Terry A."/>
            <person name="Salamov A."/>
            <person name="Shapiro H."/>
            <person name="Nishiyama T."/>
            <person name="Perroud P.-F."/>
            <person name="Lindquist E."/>
            <person name="Kamisugi Y."/>
            <person name="Tanahashi T."/>
            <person name="Sakakibara K."/>
            <person name="Fujita T."/>
            <person name="Oishi K."/>
            <person name="Shin-I T."/>
            <person name="Kuroki Y."/>
            <person name="Toyoda A."/>
            <person name="Suzuki Y."/>
            <person name="Hashimoto A."/>
            <person name="Yamaguchi K."/>
            <person name="Sugano A."/>
            <person name="Kohara Y."/>
            <person name="Fujiyama A."/>
            <person name="Anterola A."/>
            <person name="Aoki S."/>
            <person name="Ashton N."/>
            <person name="Barbazuk W.B."/>
            <person name="Barker E."/>
            <person name="Bennetzen J."/>
            <person name="Bezanilla M."/>
            <person name="Blankenship R."/>
            <person name="Cho S.H."/>
            <person name="Dutcher S."/>
            <person name="Estelle M."/>
            <person name="Fawcett J.A."/>
            <person name="Gundlach H."/>
            <person name="Hanada K."/>
            <person name="Heyl A."/>
            <person name="Hicks K.A."/>
            <person name="Hugh J."/>
            <person name="Lohr M."/>
            <person name="Mayer K."/>
            <person name="Melkozernov A."/>
            <person name="Murata T."/>
            <person name="Nelson D."/>
            <person name="Pils B."/>
            <person name="Prigge M."/>
            <person name="Reiss B."/>
            <person name="Renner T."/>
            <person name="Rombauts S."/>
            <person name="Rushton P."/>
            <person name="Sanderfoot A."/>
            <person name="Schween G."/>
            <person name="Shiu S.-H."/>
            <person name="Stueber K."/>
            <person name="Theodoulou F.L."/>
            <person name="Tu H."/>
            <person name="Van de Peer Y."/>
            <person name="Verrier P.J."/>
            <person name="Waters E."/>
            <person name="Wood A."/>
            <person name="Yang L."/>
            <person name="Cove D."/>
            <person name="Cuming A."/>
            <person name="Hasebe M."/>
            <person name="Lucas S."/>
            <person name="Mishler D.B."/>
            <person name="Reski R."/>
            <person name="Grigoriev I."/>
            <person name="Quatrano R.S."/>
            <person name="Boore J.L."/>
        </authorList>
    </citation>
    <scope>NUCLEOTIDE SEQUENCE [LARGE SCALE GENOMIC DNA]</scope>
    <source>
        <strain evidence="2 3">cv. Gransden 2004</strain>
    </source>
</reference>
<proteinExistence type="predicted"/>
<gene>
    <name evidence="2" type="primary">LOC112280953</name>
    <name evidence="1" type="ORF">PHYPA_005888</name>
</gene>
<sequence length="134" mass="15538">MTQHAAFLTSQRCRKNRLLSRSECFNRFVKRRILFYNANMRRHFFIYLKWRFAMQGMVTPTPSTAGTPSAGGNTGMAGLLDRLADDLTFDMDRKAETEQALLEDLLNTLRKEARKIEEDAWKYAAPRSQPKLMS</sequence>
<dbReference type="RefSeq" id="XP_024372705.1">
    <property type="nucleotide sequence ID" value="XM_024516937.2"/>
</dbReference>